<comment type="caution">
    <text evidence="6">The sequence shown here is derived from an EMBL/GenBank/DDBJ whole genome shotgun (WGS) entry which is preliminary data.</text>
</comment>
<keyword evidence="5" id="KW-0732">Signal</keyword>
<dbReference type="RefSeq" id="WP_108558793.1">
    <property type="nucleotide sequence ID" value="NZ_MUXE01000007.1"/>
</dbReference>
<dbReference type="EC" id="3.5.2.6" evidence="2"/>
<sequence>MLKTISSSFALTTLCLLALTSCSSHNEFLKASSNELQIADDCRNTNKHLEMDCYDLISYKNSFAQLRLGLNAQLRGDFTEAIQRLNISKQKGNFYANAALADIYKNGFGVAVNNDEAVKLLEDTKEIDPIAAYRLSFYYLDKNKVEDALELLNYAAKNDVKAAQQELSKLYLNGEFIERNTDKSSYWQEQYEDTSANFANKIYGI</sequence>
<reference evidence="6 7" key="1">
    <citation type="submission" date="2017-02" db="EMBL/GenBank/DDBJ databases">
        <title>Arcobacter caeni sp. nov, a new Arcobacter species isolated from reclaimed water.</title>
        <authorList>
            <person name="Figueras M.J."/>
            <person name="Perez-Cataluna A."/>
            <person name="Salas-Masso N."/>
        </authorList>
    </citation>
    <scope>NUCLEOTIDE SEQUENCE [LARGE SCALE GENOMIC DNA]</scope>
    <source>
        <strain evidence="6 7">RW17-10</strain>
    </source>
</reference>
<feature type="chain" id="PRO_5016745290" description="beta-lactamase" evidence="5">
    <location>
        <begin position="27"/>
        <end position="205"/>
    </location>
</feature>
<proteinExistence type="predicted"/>
<evidence type="ECO:0000256" key="3">
    <source>
        <dbReference type="ARBA" id="ARBA00023157"/>
    </source>
</evidence>
<keyword evidence="3" id="KW-1015">Disulfide bond</keyword>
<accession>A0A363CZB1</accession>
<dbReference type="GO" id="GO:0008800">
    <property type="term" value="F:beta-lactamase activity"/>
    <property type="evidence" value="ECO:0007669"/>
    <property type="project" value="UniProtKB-EC"/>
</dbReference>
<evidence type="ECO:0000313" key="6">
    <source>
        <dbReference type="EMBL" id="PUE64428.1"/>
    </source>
</evidence>
<dbReference type="AlphaFoldDB" id="A0A363CZB1"/>
<keyword evidence="7" id="KW-1185">Reference proteome</keyword>
<evidence type="ECO:0000256" key="4">
    <source>
        <dbReference type="ARBA" id="ARBA00023251"/>
    </source>
</evidence>
<evidence type="ECO:0000256" key="5">
    <source>
        <dbReference type="SAM" id="SignalP"/>
    </source>
</evidence>
<comment type="catalytic activity">
    <reaction evidence="1">
        <text>a beta-lactam + H2O = a substituted beta-amino acid</text>
        <dbReference type="Rhea" id="RHEA:20401"/>
        <dbReference type="ChEBI" id="CHEBI:15377"/>
        <dbReference type="ChEBI" id="CHEBI:35627"/>
        <dbReference type="ChEBI" id="CHEBI:140347"/>
        <dbReference type="EC" id="3.5.2.6"/>
    </reaction>
</comment>
<dbReference type="SUPFAM" id="SSF81901">
    <property type="entry name" value="HCP-like"/>
    <property type="match status" value="1"/>
</dbReference>
<dbReference type="OrthoDB" id="5343868at2"/>
<dbReference type="EMBL" id="MUXE01000007">
    <property type="protein sequence ID" value="PUE64428.1"/>
    <property type="molecule type" value="Genomic_DNA"/>
</dbReference>
<name>A0A363CZB1_9BACT</name>
<dbReference type="InterPro" id="IPR006597">
    <property type="entry name" value="Sel1-like"/>
</dbReference>
<feature type="signal peptide" evidence="5">
    <location>
        <begin position="1"/>
        <end position="26"/>
    </location>
</feature>
<keyword evidence="4" id="KW-0046">Antibiotic resistance</keyword>
<evidence type="ECO:0000256" key="2">
    <source>
        <dbReference type="ARBA" id="ARBA00012865"/>
    </source>
</evidence>
<gene>
    <name evidence="6" type="ORF">B0174_06150</name>
</gene>
<dbReference type="GO" id="GO:0046677">
    <property type="term" value="P:response to antibiotic"/>
    <property type="evidence" value="ECO:0007669"/>
    <property type="project" value="UniProtKB-KW"/>
</dbReference>
<dbReference type="PROSITE" id="PS51257">
    <property type="entry name" value="PROKAR_LIPOPROTEIN"/>
    <property type="match status" value="1"/>
</dbReference>
<dbReference type="Proteomes" id="UP000251135">
    <property type="component" value="Unassembled WGS sequence"/>
</dbReference>
<evidence type="ECO:0000256" key="1">
    <source>
        <dbReference type="ARBA" id="ARBA00001526"/>
    </source>
</evidence>
<dbReference type="Gene3D" id="1.25.40.10">
    <property type="entry name" value="Tetratricopeptide repeat domain"/>
    <property type="match status" value="1"/>
</dbReference>
<dbReference type="InterPro" id="IPR011990">
    <property type="entry name" value="TPR-like_helical_dom_sf"/>
</dbReference>
<dbReference type="Pfam" id="PF08238">
    <property type="entry name" value="Sel1"/>
    <property type="match status" value="2"/>
</dbReference>
<organism evidence="6 7">
    <name type="scientific">Arcobacter caeni</name>
    <dbReference type="NCBI Taxonomy" id="1912877"/>
    <lineage>
        <taxon>Bacteria</taxon>
        <taxon>Pseudomonadati</taxon>
        <taxon>Campylobacterota</taxon>
        <taxon>Epsilonproteobacteria</taxon>
        <taxon>Campylobacterales</taxon>
        <taxon>Arcobacteraceae</taxon>
        <taxon>Arcobacter</taxon>
    </lineage>
</organism>
<evidence type="ECO:0000313" key="7">
    <source>
        <dbReference type="Proteomes" id="UP000251135"/>
    </source>
</evidence>
<protein>
    <recommendedName>
        <fullName evidence="2">beta-lactamase</fullName>
        <ecNumber evidence="2">3.5.2.6</ecNumber>
    </recommendedName>
</protein>